<accession>A0A9P0INZ8</accession>
<dbReference type="AlphaFoldDB" id="A0A9P0INZ8"/>
<protein>
    <submittedName>
        <fullName evidence="1">Uncharacterized protein</fullName>
    </submittedName>
</protein>
<evidence type="ECO:0000313" key="2">
    <source>
        <dbReference type="Proteomes" id="UP001154329"/>
    </source>
</evidence>
<reference evidence="1" key="1">
    <citation type="submission" date="2022-02" db="EMBL/GenBank/DDBJ databases">
        <authorList>
            <person name="King R."/>
        </authorList>
    </citation>
    <scope>NUCLEOTIDE SEQUENCE</scope>
</reference>
<sequence length="123" mass="14624">MLKKTKPNQNYRLLHLYNSNMLIRDSKIITSNKSMAFKFCKTLVTSSLTMLNDINLMGDLMIIIFKKKAVYMEILIRCTCCSFYHDIIYTENSVKDFKWRYPLLTIQQCEQIINNCLIKKYCL</sequence>
<gene>
    <name evidence="1" type="ORF">APHIGO_LOCUS1180</name>
</gene>
<organism evidence="1 2">
    <name type="scientific">Aphis gossypii</name>
    <name type="common">Cotton aphid</name>
    <dbReference type="NCBI Taxonomy" id="80765"/>
    <lineage>
        <taxon>Eukaryota</taxon>
        <taxon>Metazoa</taxon>
        <taxon>Ecdysozoa</taxon>
        <taxon>Arthropoda</taxon>
        <taxon>Hexapoda</taxon>
        <taxon>Insecta</taxon>
        <taxon>Pterygota</taxon>
        <taxon>Neoptera</taxon>
        <taxon>Paraneoptera</taxon>
        <taxon>Hemiptera</taxon>
        <taxon>Sternorrhyncha</taxon>
        <taxon>Aphidomorpha</taxon>
        <taxon>Aphidoidea</taxon>
        <taxon>Aphididae</taxon>
        <taxon>Aphidini</taxon>
        <taxon>Aphis</taxon>
        <taxon>Aphis</taxon>
    </lineage>
</organism>
<keyword evidence="2" id="KW-1185">Reference proteome</keyword>
<name>A0A9P0INZ8_APHGO</name>
<dbReference type="Proteomes" id="UP001154329">
    <property type="component" value="Chromosome 1"/>
</dbReference>
<dbReference type="EMBL" id="OU899034">
    <property type="protein sequence ID" value="CAH1710396.1"/>
    <property type="molecule type" value="Genomic_DNA"/>
</dbReference>
<evidence type="ECO:0000313" key="1">
    <source>
        <dbReference type="EMBL" id="CAH1710396.1"/>
    </source>
</evidence>
<reference evidence="1" key="2">
    <citation type="submission" date="2022-10" db="EMBL/GenBank/DDBJ databases">
        <authorList>
            <consortium name="ENA_rothamsted_submissions"/>
            <consortium name="culmorum"/>
            <person name="King R."/>
        </authorList>
    </citation>
    <scope>NUCLEOTIDE SEQUENCE</scope>
</reference>
<proteinExistence type="predicted"/>